<dbReference type="PANTHER" id="PTHR30055:SF234">
    <property type="entry name" value="HTH-TYPE TRANSCRIPTIONAL REGULATOR BETI"/>
    <property type="match status" value="1"/>
</dbReference>
<evidence type="ECO:0000256" key="1">
    <source>
        <dbReference type="ARBA" id="ARBA00023015"/>
    </source>
</evidence>
<dbReference type="GO" id="GO:0000976">
    <property type="term" value="F:transcription cis-regulatory region binding"/>
    <property type="evidence" value="ECO:0007669"/>
    <property type="project" value="TreeGrafter"/>
</dbReference>
<organism evidence="6 7">
    <name type="scientific">Roseisalinus antarcticus</name>
    <dbReference type="NCBI Taxonomy" id="254357"/>
    <lineage>
        <taxon>Bacteria</taxon>
        <taxon>Pseudomonadati</taxon>
        <taxon>Pseudomonadota</taxon>
        <taxon>Alphaproteobacteria</taxon>
        <taxon>Rhodobacterales</taxon>
        <taxon>Roseobacteraceae</taxon>
        <taxon>Roseisalinus</taxon>
    </lineage>
</organism>
<protein>
    <submittedName>
        <fullName evidence="6">Transcriptional regulator BetI</fullName>
    </submittedName>
</protein>
<dbReference type="InterPro" id="IPR001647">
    <property type="entry name" value="HTH_TetR"/>
</dbReference>
<evidence type="ECO:0000256" key="3">
    <source>
        <dbReference type="ARBA" id="ARBA00023163"/>
    </source>
</evidence>
<reference evidence="6 7" key="1">
    <citation type="submission" date="2017-03" db="EMBL/GenBank/DDBJ databases">
        <authorList>
            <person name="Afonso C.L."/>
            <person name="Miller P.J."/>
            <person name="Scott M.A."/>
            <person name="Spackman E."/>
            <person name="Goraichik I."/>
            <person name="Dimitrov K.M."/>
            <person name="Suarez D.L."/>
            <person name="Swayne D.E."/>
        </authorList>
    </citation>
    <scope>NUCLEOTIDE SEQUENCE [LARGE SCALE GENOMIC DNA]</scope>
    <source>
        <strain evidence="6 7">CECT 7023</strain>
    </source>
</reference>
<dbReference type="OrthoDB" id="9802802at2"/>
<evidence type="ECO:0000313" key="7">
    <source>
        <dbReference type="Proteomes" id="UP000193900"/>
    </source>
</evidence>
<evidence type="ECO:0000256" key="2">
    <source>
        <dbReference type="ARBA" id="ARBA00023125"/>
    </source>
</evidence>
<keyword evidence="1" id="KW-0805">Transcription regulation</keyword>
<dbReference type="AlphaFoldDB" id="A0A1Y5TRI6"/>
<evidence type="ECO:0000256" key="4">
    <source>
        <dbReference type="PROSITE-ProRule" id="PRU00335"/>
    </source>
</evidence>
<dbReference type="GO" id="GO:0003700">
    <property type="term" value="F:DNA-binding transcription factor activity"/>
    <property type="evidence" value="ECO:0007669"/>
    <property type="project" value="TreeGrafter"/>
</dbReference>
<evidence type="ECO:0000259" key="5">
    <source>
        <dbReference type="PROSITE" id="PS50977"/>
    </source>
</evidence>
<keyword evidence="7" id="KW-1185">Reference proteome</keyword>
<dbReference type="EMBL" id="FWFZ01000020">
    <property type="protein sequence ID" value="SLN68072.1"/>
    <property type="molecule type" value="Genomic_DNA"/>
</dbReference>
<gene>
    <name evidence="6" type="ORF">ROA7023_03292</name>
</gene>
<evidence type="ECO:0000313" key="6">
    <source>
        <dbReference type="EMBL" id="SLN68072.1"/>
    </source>
</evidence>
<keyword evidence="3" id="KW-0804">Transcription</keyword>
<dbReference type="PANTHER" id="PTHR30055">
    <property type="entry name" value="HTH-TYPE TRANSCRIPTIONAL REGULATOR RUTR"/>
    <property type="match status" value="1"/>
</dbReference>
<keyword evidence="2 4" id="KW-0238">DNA-binding</keyword>
<dbReference type="InterPro" id="IPR009057">
    <property type="entry name" value="Homeodomain-like_sf"/>
</dbReference>
<dbReference type="Pfam" id="PF00440">
    <property type="entry name" value="TetR_N"/>
    <property type="match status" value="1"/>
</dbReference>
<dbReference type="RefSeq" id="WP_085880088.1">
    <property type="nucleotide sequence ID" value="NZ_FWFZ01000020.1"/>
</dbReference>
<dbReference type="PRINTS" id="PR00455">
    <property type="entry name" value="HTHTETR"/>
</dbReference>
<sequence>MTDPDSAILDAAVRIFVRYGMRRATMADIAEEAGLSRQTLYDRFGGKDGIVVASIRHLGDVTCDRVQAGWTEAPGLAARLDIYFRIAVLEVFDMLQASPDADDVLAGQGPAAQQAARDAERRKRAMIADMLRETVPDLPPDVPNRDEIAGFVTSAAAQAKYSMTDRADLTIFLATLKAATLALTRTAL</sequence>
<dbReference type="InterPro" id="IPR050109">
    <property type="entry name" value="HTH-type_TetR-like_transc_reg"/>
</dbReference>
<feature type="DNA-binding region" description="H-T-H motif" evidence="4">
    <location>
        <begin position="25"/>
        <end position="44"/>
    </location>
</feature>
<dbReference type="PROSITE" id="PS50977">
    <property type="entry name" value="HTH_TETR_2"/>
    <property type="match status" value="1"/>
</dbReference>
<accession>A0A1Y5TRI6</accession>
<name>A0A1Y5TRI6_9RHOB</name>
<dbReference type="Gene3D" id="1.10.357.10">
    <property type="entry name" value="Tetracycline Repressor, domain 2"/>
    <property type="match status" value="1"/>
</dbReference>
<dbReference type="Proteomes" id="UP000193900">
    <property type="component" value="Unassembled WGS sequence"/>
</dbReference>
<feature type="domain" description="HTH tetR-type" evidence="5">
    <location>
        <begin position="2"/>
        <end position="62"/>
    </location>
</feature>
<dbReference type="SUPFAM" id="SSF46689">
    <property type="entry name" value="Homeodomain-like"/>
    <property type="match status" value="1"/>
</dbReference>
<proteinExistence type="predicted"/>